<dbReference type="Gene3D" id="6.20.250.60">
    <property type="match status" value="1"/>
</dbReference>
<evidence type="ECO:0000256" key="2">
    <source>
        <dbReference type="ARBA" id="ARBA00010926"/>
    </source>
</evidence>
<dbReference type="CDD" id="cd02859">
    <property type="entry name" value="E_set_AMPKbeta_like_N"/>
    <property type="match status" value="1"/>
</dbReference>
<comment type="subcellular location">
    <subcellularLocation>
        <location evidence="1">Cytoplasm</location>
    </subcellularLocation>
</comment>
<comment type="similarity">
    <text evidence="2">Belongs to the 5'-AMP-activated protein kinase beta subunit family.</text>
</comment>
<dbReference type="GO" id="GO:0031588">
    <property type="term" value="C:nucleotide-activated protein kinase complex"/>
    <property type="evidence" value="ECO:0007669"/>
    <property type="project" value="TreeGrafter"/>
</dbReference>
<dbReference type="GO" id="GO:0007165">
    <property type="term" value="P:signal transduction"/>
    <property type="evidence" value="ECO:0007669"/>
    <property type="project" value="UniProtKB-ARBA"/>
</dbReference>
<accession>A0A6H0XWH9</accession>
<feature type="compositionally biased region" description="Low complexity" evidence="4">
    <location>
        <begin position="136"/>
        <end position="148"/>
    </location>
</feature>
<dbReference type="EMBL" id="CP051141">
    <property type="protein sequence ID" value="QIW99014.1"/>
    <property type="molecule type" value="Genomic_DNA"/>
</dbReference>
<feature type="compositionally biased region" description="Polar residues" evidence="4">
    <location>
        <begin position="35"/>
        <end position="65"/>
    </location>
</feature>
<dbReference type="GO" id="GO:0019901">
    <property type="term" value="F:protein kinase binding"/>
    <property type="evidence" value="ECO:0007669"/>
    <property type="project" value="TreeGrafter"/>
</dbReference>
<dbReference type="InterPro" id="IPR050827">
    <property type="entry name" value="CRP1_MDG1_kinase"/>
</dbReference>
<feature type="domain" description="Association with the SNF1 complex (ASC)" evidence="5">
    <location>
        <begin position="418"/>
        <end position="532"/>
    </location>
</feature>
<evidence type="ECO:0000256" key="1">
    <source>
        <dbReference type="ARBA" id="ARBA00004496"/>
    </source>
</evidence>
<dbReference type="InterPro" id="IPR014756">
    <property type="entry name" value="Ig_E-set"/>
</dbReference>
<dbReference type="FunFam" id="2.60.40.10:FF:000562">
    <property type="entry name" value="Snf1 kinase complex beta-subunit Gal83"/>
    <property type="match status" value="1"/>
</dbReference>
<dbReference type="InterPro" id="IPR006828">
    <property type="entry name" value="ASC_dom"/>
</dbReference>
<name>A0A6H0XWH9_9PEZI</name>
<feature type="compositionally biased region" description="Polar residues" evidence="4">
    <location>
        <begin position="1"/>
        <end position="14"/>
    </location>
</feature>
<feature type="compositionally biased region" description="Low complexity" evidence="4">
    <location>
        <begin position="347"/>
        <end position="363"/>
    </location>
</feature>
<evidence type="ECO:0000313" key="6">
    <source>
        <dbReference type="EMBL" id="QIW99014.1"/>
    </source>
</evidence>
<evidence type="ECO:0000259" key="5">
    <source>
        <dbReference type="SMART" id="SM01010"/>
    </source>
</evidence>
<dbReference type="AlphaFoldDB" id="A0A6H0XWH9"/>
<sequence>MGTSQSTEQKPNSIPASPASSAPGKQQVARRKESAQTLSQTSSRSSNAPTAALISTSSPSTSIAQPTKAHAIVTQSPAASHTRARSITAPIPPHVTAENATDSLKSGSPGSEHAPASRASTLPLPHATPPEVDAAPSPVSRPVDVPSSHNTHHEPDDFIPSGLPSDESPYGHITSTFSRPPRLPLPIEEEAHAPGSPIISPHDISTPLDEKEVEGGLPRRTSVLSSTTADDDEIGEHDLYQGDQSGPTVPTIIEWKGEGGKVFVTGTFVMWERKFKLHRNKDTGTFSTILQLKPGTHHIKFLVDDDMITSPDLPTTVDFTNILVNYIEIVAPHPGPDDEPEPRPSEPVDIPGAATTAGQAEGTDQPAATPIPIRGAQVDSDTVSPQPASVREPIPIPASVPRSKAPSPTINAKDEAEEKPPKQFVPRGEYTREIPQFLLDLDRYATPEDERFQRASRVSNTLPHPPSLPMFLGKSILNGATPHKDDASVLIMPNHTVLNHLATSSIRSGVLATSGTTRYKRKFLTTIMYRPTSDDS</sequence>
<dbReference type="Pfam" id="PF04739">
    <property type="entry name" value="AMPKBI"/>
    <property type="match status" value="1"/>
</dbReference>
<keyword evidence="7" id="KW-1185">Reference proteome</keyword>
<dbReference type="Pfam" id="PF16561">
    <property type="entry name" value="AMPK1_CBM"/>
    <property type="match status" value="1"/>
</dbReference>
<organism evidence="6 7">
    <name type="scientific">Peltaster fructicola</name>
    <dbReference type="NCBI Taxonomy" id="286661"/>
    <lineage>
        <taxon>Eukaryota</taxon>
        <taxon>Fungi</taxon>
        <taxon>Dikarya</taxon>
        <taxon>Ascomycota</taxon>
        <taxon>Pezizomycotina</taxon>
        <taxon>Dothideomycetes</taxon>
        <taxon>Dothideomycetes incertae sedis</taxon>
        <taxon>Peltaster</taxon>
    </lineage>
</organism>
<keyword evidence="3" id="KW-0963">Cytoplasm</keyword>
<dbReference type="PANTHER" id="PTHR10343">
    <property type="entry name" value="5'-AMP-ACTIVATED PROTEIN KINASE , BETA SUBUNIT"/>
    <property type="match status" value="1"/>
</dbReference>
<feature type="region of interest" description="Disordered" evidence="4">
    <location>
        <begin position="331"/>
        <end position="422"/>
    </location>
</feature>
<dbReference type="SUPFAM" id="SSF160219">
    <property type="entry name" value="AMPKBI-like"/>
    <property type="match status" value="1"/>
</dbReference>
<reference evidence="6 7" key="1">
    <citation type="journal article" date="2016" name="Sci. Rep.">
        <title>Peltaster fructicola genome reveals evolution from an invasive phytopathogen to an ectophytic parasite.</title>
        <authorList>
            <person name="Xu C."/>
            <person name="Chen H."/>
            <person name="Gleason M.L."/>
            <person name="Xu J.R."/>
            <person name="Liu H."/>
            <person name="Zhang R."/>
            <person name="Sun G."/>
        </authorList>
    </citation>
    <scope>NUCLEOTIDE SEQUENCE [LARGE SCALE GENOMIC DNA]</scope>
    <source>
        <strain evidence="6 7">LNHT1506</strain>
    </source>
</reference>
<feature type="compositionally biased region" description="Basic and acidic residues" evidence="4">
    <location>
        <begin position="412"/>
        <end position="421"/>
    </location>
</feature>
<dbReference type="SUPFAM" id="SSF81296">
    <property type="entry name" value="E set domains"/>
    <property type="match status" value="1"/>
</dbReference>
<dbReference type="PANTHER" id="PTHR10343:SF84">
    <property type="entry name" value="5'-AMP-ACTIVATED PROTEIN KINASE SUBUNIT BETA-1"/>
    <property type="match status" value="1"/>
</dbReference>
<dbReference type="GO" id="GO:0005634">
    <property type="term" value="C:nucleus"/>
    <property type="evidence" value="ECO:0007669"/>
    <property type="project" value="TreeGrafter"/>
</dbReference>
<evidence type="ECO:0000256" key="3">
    <source>
        <dbReference type="ARBA" id="ARBA00022490"/>
    </source>
</evidence>
<feature type="region of interest" description="Disordered" evidence="4">
    <location>
        <begin position="1"/>
        <end position="245"/>
    </location>
</feature>
<dbReference type="InterPro" id="IPR037256">
    <property type="entry name" value="ASC_dom_sf"/>
</dbReference>
<dbReference type="InterPro" id="IPR032640">
    <property type="entry name" value="AMPK1_CBM"/>
</dbReference>
<evidence type="ECO:0000256" key="4">
    <source>
        <dbReference type="SAM" id="MobiDB-lite"/>
    </source>
</evidence>
<dbReference type="Proteomes" id="UP000503462">
    <property type="component" value="Chromosome 3"/>
</dbReference>
<feature type="compositionally biased region" description="Polar residues" evidence="4">
    <location>
        <begin position="98"/>
        <end position="109"/>
    </location>
</feature>
<dbReference type="SMART" id="SM01010">
    <property type="entry name" value="AMPKBI"/>
    <property type="match status" value="1"/>
</dbReference>
<dbReference type="Gene3D" id="2.60.40.10">
    <property type="entry name" value="Immunoglobulins"/>
    <property type="match status" value="1"/>
</dbReference>
<evidence type="ECO:0000313" key="7">
    <source>
        <dbReference type="Proteomes" id="UP000503462"/>
    </source>
</evidence>
<dbReference type="OrthoDB" id="531008at2759"/>
<dbReference type="GO" id="GO:0005737">
    <property type="term" value="C:cytoplasm"/>
    <property type="evidence" value="ECO:0007669"/>
    <property type="project" value="UniProtKB-SubCell"/>
</dbReference>
<gene>
    <name evidence="6" type="ORF">AMS68_004532</name>
</gene>
<proteinExistence type="inferred from homology"/>
<dbReference type="InterPro" id="IPR013783">
    <property type="entry name" value="Ig-like_fold"/>
</dbReference>
<protein>
    <recommendedName>
        <fullName evidence="5">Association with the SNF1 complex (ASC) domain-containing protein</fullName>
    </recommendedName>
</protein>